<organism evidence="4">
    <name type="scientific">Fusarium oxysporum (strain Fo5176)</name>
    <name type="common">Fusarium vascular wilt</name>
    <dbReference type="NCBI Taxonomy" id="660025"/>
    <lineage>
        <taxon>Eukaryota</taxon>
        <taxon>Fungi</taxon>
        <taxon>Dikarya</taxon>
        <taxon>Ascomycota</taxon>
        <taxon>Pezizomycotina</taxon>
        <taxon>Sordariomycetes</taxon>
        <taxon>Hypocreomycetidae</taxon>
        <taxon>Hypocreales</taxon>
        <taxon>Nectriaceae</taxon>
        <taxon>Fusarium</taxon>
        <taxon>Fusarium oxysporum species complex</taxon>
    </lineage>
</organism>
<feature type="transmembrane region" description="Helical" evidence="3">
    <location>
        <begin position="252"/>
        <end position="277"/>
    </location>
</feature>
<comment type="caution">
    <text evidence="4">The sequence shown here is derived from an EMBL/GenBank/DDBJ whole genome shotgun (WGS) entry which is preliminary data.</text>
</comment>
<gene>
    <name evidence="4" type="ORF">FOXB_16512</name>
</gene>
<comment type="subcellular location">
    <subcellularLocation>
        <location evidence="1">Membrane</location>
        <topology evidence="1">Multi-pass membrane protein</topology>
    </subcellularLocation>
</comment>
<feature type="transmembrane region" description="Helical" evidence="3">
    <location>
        <begin position="289"/>
        <end position="309"/>
    </location>
</feature>
<feature type="transmembrane region" description="Helical" evidence="3">
    <location>
        <begin position="343"/>
        <end position="364"/>
    </location>
</feature>
<dbReference type="PANTHER" id="PTHR10622:SF10">
    <property type="entry name" value="HET DOMAIN-CONTAINING PROTEIN"/>
    <property type="match status" value="1"/>
</dbReference>
<dbReference type="GO" id="GO:0022857">
    <property type="term" value="F:transmembrane transporter activity"/>
    <property type="evidence" value="ECO:0007669"/>
    <property type="project" value="InterPro"/>
</dbReference>
<reference evidence="4" key="1">
    <citation type="journal article" date="2012" name="Mol. Plant Microbe Interact.">
        <title>A highly conserved effector in Fusarium oxysporum is required for full virulence on Arabidopsis.</title>
        <authorList>
            <person name="Thatcher L.F."/>
            <person name="Gardiner D.M."/>
            <person name="Kazan K."/>
            <person name="Manners J."/>
        </authorList>
    </citation>
    <scope>NUCLEOTIDE SEQUENCE [LARGE SCALE GENOMIC DNA]</scope>
    <source>
        <strain evidence="4">Fo5176</strain>
    </source>
</reference>
<feature type="transmembrane region" description="Helical" evidence="3">
    <location>
        <begin position="78"/>
        <end position="99"/>
    </location>
</feature>
<dbReference type="Pfam" id="PF07690">
    <property type="entry name" value="MFS_1"/>
    <property type="match status" value="1"/>
</dbReference>
<dbReference type="GO" id="GO:0016020">
    <property type="term" value="C:membrane"/>
    <property type="evidence" value="ECO:0007669"/>
    <property type="project" value="UniProtKB-SubCell"/>
</dbReference>
<evidence type="ECO:0000313" key="4">
    <source>
        <dbReference type="EMBL" id="EGU72977.1"/>
    </source>
</evidence>
<evidence type="ECO:0000256" key="3">
    <source>
        <dbReference type="SAM" id="Phobius"/>
    </source>
</evidence>
<feature type="transmembrane region" description="Helical" evidence="3">
    <location>
        <begin position="316"/>
        <end position="337"/>
    </location>
</feature>
<dbReference type="SUPFAM" id="SSF103473">
    <property type="entry name" value="MFS general substrate transporter"/>
    <property type="match status" value="1"/>
</dbReference>
<dbReference type="AlphaFoldDB" id="F9GCX9"/>
<feature type="transmembrane region" description="Helical" evidence="3">
    <location>
        <begin position="40"/>
        <end position="58"/>
    </location>
</feature>
<feature type="transmembrane region" description="Helical" evidence="3">
    <location>
        <begin position="197"/>
        <end position="218"/>
    </location>
</feature>
<keyword evidence="2" id="KW-0325">Glycoprotein</keyword>
<name>F9GCX9_FUSOF</name>
<accession>F9GCX9</accession>
<keyword evidence="3" id="KW-0472">Membrane</keyword>
<feature type="transmembrane region" description="Helical" evidence="3">
    <location>
        <begin position="130"/>
        <end position="155"/>
    </location>
</feature>
<dbReference type="InterPro" id="IPR036259">
    <property type="entry name" value="MFS_trans_sf"/>
</dbReference>
<sequence>MTALAKTTDSDAKAVGPALTPTTTIEVGSQTTFKTYRRRYFVLFTVALINILLPWAWLSYAVVSTYAQELFGVGPTAINWFSTVYGLTFAPFTLSGWVINKFGMRTSLITGGVLMTVGSWIKYAGTLKGIYSVAMLGQVVLGLSQMFVIGLPPLVSELWFEPKHRTLPTALGSIAPTLGSMLGTLAQPYIATSPDKIAPSVLIVSVLTTVGSVLGAFIPSKPPTPLQASTAAQRPNNSFKSDIWAMVKSPEFWMIATPFIMGLAIFNVWASLLFLYLAPYGFPIEDAGLLIGLQTGLGAFLALLIAPVVDRKGWHLAILRVGYTIAGLCYVVFIWVPPSMSRVFAFCMAIVMAIVGTGTLAVALESLAEVLYPIAVELPSVTLWCAGNTLGAVLLIGFSYGYEENGSPPMNFKPAIYAQAAVGAFFCIVPINLLGLFGRKQHQRLKRREAALTTSPEGQQVYPGPYQRCNCISGCSTLRRFCIDKQSSTELSEAINSMYQWYKRADRCYVYLGDVSKEDTPMPFAESQWFKRGWTLQELLAPGKVLIFDRHWQFLGDKQDLRDEIAHITGISPDILQTGDIARSSTAQKMSWAARRRTTRIEDEAYCLMGLFDINMPLLYGEENKEFLRRQEEIIEDSDDHSIFAWHMGRGTLISGLFTSSPANFTRCGRSKKSNTSECMSPYAMTNRGLSINLILTPWCTNIYLACLHVQEEQNLRLCIFLRRLREDDKYARIGFSECGVFVDTDRVLEDSVRPIRARQLYVRKRIKPIELSFCRLDHHYGYQIPIQCFCHKVFLSRRGLLSGQIASFLPGGWGQLLTVDCSEDLQGLKRVTLGLDFDLNPVCILEDSSVDPQGLITKQDDFLDWSDGFSNDVKWTDMQEGIAYGPDDHDGI</sequence>
<proteinExistence type="predicted"/>
<dbReference type="EMBL" id="AFQF01005267">
    <property type="protein sequence ID" value="EGU72977.1"/>
    <property type="molecule type" value="Genomic_DNA"/>
</dbReference>
<dbReference type="PANTHER" id="PTHR10622">
    <property type="entry name" value="HET DOMAIN-CONTAINING PROTEIN"/>
    <property type="match status" value="1"/>
</dbReference>
<dbReference type="Gene3D" id="1.20.1250.20">
    <property type="entry name" value="MFS general substrate transporter like domains"/>
    <property type="match status" value="1"/>
</dbReference>
<evidence type="ECO:0008006" key="5">
    <source>
        <dbReference type="Google" id="ProtNLM"/>
    </source>
</evidence>
<evidence type="ECO:0000256" key="2">
    <source>
        <dbReference type="ARBA" id="ARBA00023180"/>
    </source>
</evidence>
<protein>
    <recommendedName>
        <fullName evidence="5">Major facilitator superfamily (MFS) profile domain-containing protein</fullName>
    </recommendedName>
</protein>
<evidence type="ECO:0000256" key="1">
    <source>
        <dbReference type="ARBA" id="ARBA00004141"/>
    </source>
</evidence>
<feature type="transmembrane region" description="Helical" evidence="3">
    <location>
        <begin position="167"/>
        <end position="191"/>
    </location>
</feature>
<dbReference type="InterPro" id="IPR011701">
    <property type="entry name" value="MFS"/>
</dbReference>
<feature type="transmembrane region" description="Helical" evidence="3">
    <location>
        <begin position="416"/>
        <end position="438"/>
    </location>
</feature>
<keyword evidence="3" id="KW-0812">Transmembrane</keyword>
<feature type="transmembrane region" description="Helical" evidence="3">
    <location>
        <begin position="371"/>
        <end position="396"/>
    </location>
</feature>
<keyword evidence="3" id="KW-1133">Transmembrane helix</keyword>